<dbReference type="OrthoDB" id="9793489at2"/>
<keyword evidence="5" id="KW-0378">Hydrolase</keyword>
<dbReference type="RefSeq" id="WP_154173044.1">
    <property type="nucleotide sequence ID" value="NZ_WJXZ01000001.1"/>
</dbReference>
<evidence type="ECO:0000256" key="2">
    <source>
        <dbReference type="ARBA" id="ARBA00023136"/>
    </source>
</evidence>
<comment type="caution">
    <text evidence="5">The sequence shown here is derived from an EMBL/GenBank/DDBJ whole genome shotgun (WGS) entry which is preliminary data.</text>
</comment>
<dbReference type="AlphaFoldDB" id="A0A7K0EFP5"/>
<feature type="domain" description="Beta-lactamase-related" evidence="3">
    <location>
        <begin position="42"/>
        <end position="331"/>
    </location>
</feature>
<keyword evidence="6" id="KW-1185">Reference proteome</keyword>
<evidence type="ECO:0000259" key="4">
    <source>
        <dbReference type="Pfam" id="PF11954"/>
    </source>
</evidence>
<dbReference type="GO" id="GO:0016787">
    <property type="term" value="F:hydrolase activity"/>
    <property type="evidence" value="ECO:0007669"/>
    <property type="project" value="UniProtKB-KW"/>
</dbReference>
<evidence type="ECO:0000313" key="6">
    <source>
        <dbReference type="Proteomes" id="UP000441754"/>
    </source>
</evidence>
<dbReference type="InterPro" id="IPR021860">
    <property type="entry name" value="Peptidase_S12_Pab87-rel_C"/>
</dbReference>
<dbReference type="GO" id="GO:0016020">
    <property type="term" value="C:membrane"/>
    <property type="evidence" value="ECO:0007669"/>
    <property type="project" value="UniProtKB-SubCell"/>
</dbReference>
<dbReference type="PANTHER" id="PTHR46825">
    <property type="entry name" value="D-ALANYL-D-ALANINE-CARBOXYPEPTIDASE/ENDOPEPTIDASE AMPH"/>
    <property type="match status" value="1"/>
</dbReference>
<dbReference type="Pfam" id="PF00144">
    <property type="entry name" value="Beta-lactamase"/>
    <property type="match status" value="1"/>
</dbReference>
<gene>
    <name evidence="5" type="ORF">GJJ30_03155</name>
</gene>
<dbReference type="InterPro" id="IPR050491">
    <property type="entry name" value="AmpC-like"/>
</dbReference>
<proteinExistence type="predicted"/>
<evidence type="ECO:0000259" key="3">
    <source>
        <dbReference type="Pfam" id="PF00144"/>
    </source>
</evidence>
<dbReference type="Proteomes" id="UP000441754">
    <property type="component" value="Unassembled WGS sequence"/>
</dbReference>
<reference evidence="5 6" key="1">
    <citation type="journal article" date="2018" name="Antonie Van Leeuwenhoek">
        <title>Larkinella terrae sp. nov., isolated from soil on Jeju Island, South Korea.</title>
        <authorList>
            <person name="Ten L.N."/>
            <person name="Jeon J."/>
            <person name="Park S.J."/>
            <person name="Park S."/>
            <person name="Lee S.Y."/>
            <person name="Kim M.K."/>
            <person name="Jung H.Y."/>
        </authorList>
    </citation>
    <scope>NUCLEOTIDE SEQUENCE [LARGE SCALE GENOMIC DNA]</scope>
    <source>
        <strain evidence="5 6">KCTC 52001</strain>
    </source>
</reference>
<organism evidence="5 6">
    <name type="scientific">Larkinella terrae</name>
    <dbReference type="NCBI Taxonomy" id="2025311"/>
    <lineage>
        <taxon>Bacteria</taxon>
        <taxon>Pseudomonadati</taxon>
        <taxon>Bacteroidota</taxon>
        <taxon>Cytophagia</taxon>
        <taxon>Cytophagales</taxon>
        <taxon>Spirosomataceae</taxon>
        <taxon>Larkinella</taxon>
    </lineage>
</organism>
<feature type="domain" description="Peptidase S12 Pab87-related C-terminal" evidence="4">
    <location>
        <begin position="354"/>
        <end position="432"/>
    </location>
</feature>
<protein>
    <submittedName>
        <fullName evidence="5">Serine hydrolase</fullName>
    </submittedName>
</protein>
<evidence type="ECO:0000256" key="1">
    <source>
        <dbReference type="ARBA" id="ARBA00004370"/>
    </source>
</evidence>
<evidence type="ECO:0000313" key="5">
    <source>
        <dbReference type="EMBL" id="MRS60276.1"/>
    </source>
</evidence>
<dbReference type="EMBL" id="WJXZ01000001">
    <property type="protein sequence ID" value="MRS60276.1"/>
    <property type="molecule type" value="Genomic_DNA"/>
</dbReference>
<dbReference type="InterPro" id="IPR012338">
    <property type="entry name" value="Beta-lactam/transpept-like"/>
</dbReference>
<dbReference type="Gene3D" id="3.40.710.10">
    <property type="entry name" value="DD-peptidase/beta-lactamase superfamily"/>
    <property type="match status" value="1"/>
</dbReference>
<dbReference type="SUPFAM" id="SSF56601">
    <property type="entry name" value="beta-lactamase/transpeptidase-like"/>
    <property type="match status" value="1"/>
</dbReference>
<comment type="subcellular location">
    <subcellularLocation>
        <location evidence="1">Membrane</location>
    </subcellularLocation>
</comment>
<accession>A0A7K0EFP5</accession>
<dbReference type="InterPro" id="IPR001466">
    <property type="entry name" value="Beta-lactam-related"/>
</dbReference>
<dbReference type="Pfam" id="PF11954">
    <property type="entry name" value="DUF3471"/>
    <property type="match status" value="1"/>
</dbReference>
<sequence>MNRTIFCFLVMSSWAFLSQAQRVDRQIGELIEAYARLGKFNGSILVAAHGKTVYQKGYGYQDIRKKTLNNAATVYQIASVTKTFTATLVLKLVELNRLSLADKVARFYPHFPKGDSVTIEQLLSHTSGIPNPESEVNPKTEVGSDEDRFLAAFKDRTFDFSPGTDWKYSNSGYILLGYIIERVTGMSYYDAVRTYLFTPLRMNHSGFDFKGLASPDKATGYWEYPESDTVQAATLINFEGPRAAGAIYSTIGDLYKWHQGLQAGKIVGLPLLDQAYQPVKSSYGYGWIIDSVAGAKVVWHSGDIWGFKSELARVPADDICIIILNNIEEVDLHSITRKILSILYHQPYQLPARNRIQLSPSNLQEYVGEYELRPGEWIKVTVEQNRLKSTTNRKQELYAQKKDFFLVDDGKEHLGVTFNRNDSGQVTNLSFTLGTRTVVCPKKE</sequence>
<name>A0A7K0EFP5_9BACT</name>
<keyword evidence="2" id="KW-0472">Membrane</keyword>
<dbReference type="PANTHER" id="PTHR46825:SF11">
    <property type="entry name" value="PENICILLIN-BINDING PROTEIN 4"/>
    <property type="match status" value="1"/>
</dbReference>